<dbReference type="PANTHER" id="PTHR12461">
    <property type="entry name" value="HYPOXIA-INDUCIBLE FACTOR 1 ALPHA INHIBITOR-RELATED"/>
    <property type="match status" value="1"/>
</dbReference>
<proteinExistence type="predicted"/>
<dbReference type="AlphaFoldDB" id="A0A1S3HH30"/>
<dbReference type="Pfam" id="PF13621">
    <property type="entry name" value="Cupin_8"/>
    <property type="match status" value="1"/>
</dbReference>
<evidence type="ECO:0000313" key="3">
    <source>
        <dbReference type="RefSeq" id="XP_013385380.1"/>
    </source>
</evidence>
<dbReference type="Gene3D" id="1.10.287.1010">
    <property type="entry name" value="Clavaminate synthase-like"/>
    <property type="match status" value="1"/>
</dbReference>
<protein>
    <submittedName>
        <fullName evidence="3">Hypoxia-inducible factor 1-alpha inhibitor-like</fullName>
    </submittedName>
</protein>
<dbReference type="RefSeq" id="XP_013385380.1">
    <property type="nucleotide sequence ID" value="XM_013529926.2"/>
</dbReference>
<gene>
    <name evidence="3" type="primary">LOC106155210</name>
</gene>
<dbReference type="KEGG" id="lak:106155210"/>
<sequence>MPCVWLLYVSITIPYRNYLQQTLNDAVGKRIVIDFLGFNWDWINKQQNGNNWGPLTANLLLIGQEGNYTPVHYDEQHNLFAQVQGCKRIFLFPPSQFECLYPYPVYHPCDRQCQVDLRAPDFDRFPKLKRLKGYEVIVKPGDVLYIPMYWFHHVESIIGSGITTSITFWYKSGPTGKIEYPLKPQQKMAMMRNIEKMITEALNSSEEVPPFMQNMVLGRYT</sequence>
<dbReference type="OrthoDB" id="47172at2759"/>
<dbReference type="InterPro" id="IPR003347">
    <property type="entry name" value="JmjC_dom"/>
</dbReference>
<dbReference type="GO" id="GO:0005737">
    <property type="term" value="C:cytoplasm"/>
    <property type="evidence" value="ECO:0007669"/>
    <property type="project" value="TreeGrafter"/>
</dbReference>
<dbReference type="PANTHER" id="PTHR12461:SF105">
    <property type="entry name" value="HYPOXIA-INDUCIBLE FACTOR 1-ALPHA INHIBITOR"/>
    <property type="match status" value="1"/>
</dbReference>
<dbReference type="InterPro" id="IPR027452">
    <property type="entry name" value="FIH-1_dom_II"/>
</dbReference>
<dbReference type="GO" id="GO:0005634">
    <property type="term" value="C:nucleus"/>
    <property type="evidence" value="ECO:0007669"/>
    <property type="project" value="TreeGrafter"/>
</dbReference>
<dbReference type="GO" id="GO:0036139">
    <property type="term" value="F:peptidyl-histidine dioxygenase activity"/>
    <property type="evidence" value="ECO:0007669"/>
    <property type="project" value="TreeGrafter"/>
</dbReference>
<keyword evidence="2" id="KW-1185">Reference proteome</keyword>
<dbReference type="InterPro" id="IPR041667">
    <property type="entry name" value="Cupin_8"/>
</dbReference>
<dbReference type="SMART" id="SM00558">
    <property type="entry name" value="JmjC"/>
    <property type="match status" value="1"/>
</dbReference>
<dbReference type="PROSITE" id="PS51184">
    <property type="entry name" value="JMJC"/>
    <property type="match status" value="1"/>
</dbReference>
<dbReference type="GO" id="GO:0071532">
    <property type="term" value="F:ankyrin repeat binding"/>
    <property type="evidence" value="ECO:0007669"/>
    <property type="project" value="TreeGrafter"/>
</dbReference>
<dbReference type="STRING" id="7574.A0A1S3HH30"/>
<dbReference type="SUPFAM" id="SSF51197">
    <property type="entry name" value="Clavaminate synthase-like"/>
    <property type="match status" value="1"/>
</dbReference>
<dbReference type="GO" id="GO:0036140">
    <property type="term" value="F:[protein]-asparagine 3-dioxygenase activity"/>
    <property type="evidence" value="ECO:0007669"/>
    <property type="project" value="TreeGrafter"/>
</dbReference>
<name>A0A1S3HH30_LINAN</name>
<accession>A0A1S3HH30</accession>
<dbReference type="GO" id="GO:0045746">
    <property type="term" value="P:negative regulation of Notch signaling pathway"/>
    <property type="evidence" value="ECO:0007669"/>
    <property type="project" value="TreeGrafter"/>
</dbReference>
<organism evidence="2 3">
    <name type="scientific">Lingula anatina</name>
    <name type="common">Brachiopod</name>
    <name type="synonym">Lingula unguis</name>
    <dbReference type="NCBI Taxonomy" id="7574"/>
    <lineage>
        <taxon>Eukaryota</taxon>
        <taxon>Metazoa</taxon>
        <taxon>Spiralia</taxon>
        <taxon>Lophotrochozoa</taxon>
        <taxon>Brachiopoda</taxon>
        <taxon>Linguliformea</taxon>
        <taxon>Lingulata</taxon>
        <taxon>Lingulida</taxon>
        <taxon>Linguloidea</taxon>
        <taxon>Lingulidae</taxon>
        <taxon>Lingula</taxon>
    </lineage>
</organism>
<dbReference type="InterPro" id="IPR014710">
    <property type="entry name" value="RmlC-like_jellyroll"/>
</dbReference>
<dbReference type="Gene3D" id="2.60.120.10">
    <property type="entry name" value="Jelly Rolls"/>
    <property type="match status" value="1"/>
</dbReference>
<reference evidence="3" key="1">
    <citation type="submission" date="2025-08" db="UniProtKB">
        <authorList>
            <consortium name="RefSeq"/>
        </authorList>
    </citation>
    <scope>IDENTIFICATION</scope>
    <source>
        <tissue evidence="3">Gonads</tissue>
    </source>
</reference>
<feature type="domain" description="JmjC" evidence="1">
    <location>
        <begin position="14"/>
        <end position="185"/>
    </location>
</feature>
<dbReference type="GeneID" id="106155210"/>
<evidence type="ECO:0000313" key="2">
    <source>
        <dbReference type="Proteomes" id="UP000085678"/>
    </source>
</evidence>
<dbReference type="InParanoid" id="A0A1S3HH30"/>
<evidence type="ECO:0000259" key="1">
    <source>
        <dbReference type="PROSITE" id="PS51184"/>
    </source>
</evidence>
<dbReference type="Proteomes" id="UP000085678">
    <property type="component" value="Unplaced"/>
</dbReference>